<evidence type="ECO:0000313" key="7">
    <source>
        <dbReference type="RefSeq" id="XP_017333525.1"/>
    </source>
</evidence>
<dbReference type="GeneID" id="108270963"/>
<gene>
    <name evidence="7" type="primary">si:ch211-126j24.1</name>
</gene>
<evidence type="ECO:0000259" key="5">
    <source>
        <dbReference type="Pfam" id="PF25332"/>
    </source>
</evidence>
<feature type="domain" description="Phosphofurin acidic cluster sorting protein 1/2 C-terminal" evidence="4">
    <location>
        <begin position="519"/>
        <end position="929"/>
    </location>
</feature>
<feature type="compositionally biased region" description="Polar residues" evidence="3">
    <location>
        <begin position="368"/>
        <end position="388"/>
    </location>
</feature>
<organism evidence="6 7">
    <name type="scientific">Ictalurus punctatus</name>
    <name type="common">Channel catfish</name>
    <name type="synonym">Silurus punctatus</name>
    <dbReference type="NCBI Taxonomy" id="7998"/>
    <lineage>
        <taxon>Eukaryota</taxon>
        <taxon>Metazoa</taxon>
        <taxon>Chordata</taxon>
        <taxon>Craniata</taxon>
        <taxon>Vertebrata</taxon>
        <taxon>Euteleostomi</taxon>
        <taxon>Actinopterygii</taxon>
        <taxon>Neopterygii</taxon>
        <taxon>Teleostei</taxon>
        <taxon>Ostariophysi</taxon>
        <taxon>Siluriformes</taxon>
        <taxon>Ictaluridae</taxon>
        <taxon>Ictalurus</taxon>
    </lineage>
</organism>
<dbReference type="RefSeq" id="XP_017333525.1">
    <property type="nucleotide sequence ID" value="XM_017478036.3"/>
</dbReference>
<keyword evidence="6" id="KW-1185">Reference proteome</keyword>
<evidence type="ECO:0000256" key="2">
    <source>
        <dbReference type="ARBA" id="ARBA00022553"/>
    </source>
</evidence>
<evidence type="ECO:0000313" key="6">
    <source>
        <dbReference type="Proteomes" id="UP000221080"/>
    </source>
</evidence>
<sequence>MMAAAIERGGVRAAFMNPGTGGVGVGGLAPGVGFAAPGVMTGSGAAASGSSGPLPVPMNLFATWEIDRSSPSCVPRLCSLTLKKLIVLKELDRELNSVVIAVKIQGSKRILRSNEYMLPPSGLMETDLELTFSLQYPHFLKRDANRLQIMLQRRKRYKNRTILGYKTLAVGVINMAEVMQHPTDGGQILGLHSNVKEAPVRAAELSVYSLSSQPIDPEDGSGQPGAKVKASDRSPDMDNYSEDDDDSYSSEQEASDDAVQAQDLYDEDDDVQRKPKKTRRKMIRTTSITRQPNFKQKFVALLKRFKVSDEVLDSDPVDQTQEVEEDLDLLYDSLEVYNQSDSGPEMEDNDSVLSTPKPKLKPFFEGMSHSSSQTEIGSLPSQKSQPRDQSAAGGDLLAVEKDRAAAGRYQDETSIVEAIAGEAAEEDAGVGGAPSQHDANLSWDMSMEKLANSMGKICKTESQNMMSPSKTDNKLQRRPRSTSMKDRQSSKAQSDRTSSIDSETSPDSRLTVQVPRKSVYDQLNQILNSDEQLPESIILINTTDWQGQYLNEILHEHKQPIVSTISAADVQAAFNTIVTRIQRFCNCNAQTPPTIKVAVAGDQSYLSTVLRCFVEQLANKTPDWLSYIRFLVIPVGCHPVAKYISSFDNKFSSIFLDAGWRDVFGRLEAPTSDNIDVAGRVSQYLAGANMSHHFPISEAMLTYKQKSPDEDSCQKFVPFIGLVKVGIVEHNLSTSVDSDDANVMGSLNMLSSPPAQTGTPYGKDMTCTPPSSPSVSASLSGAGSPGSGGEVMGLQVDYWTCQGAEKKKDGEKRDVGMKNTLKSNFRSMQVSRIPGGGELTPPHGMAMTVVMKEKNKKVIFLSKKPKEKDVDSKSQVIDGISRLICTAKHQHTMLRVSIDGVEWHDVKFFQLAAQWPTHVKHFPVGIFGYTKSL</sequence>
<dbReference type="PANTHER" id="PTHR13280:SF14">
    <property type="entry name" value="PHOSPHOFURIN ACIDIC CLUSTER SORTING PROTEIN 1"/>
    <property type="match status" value="1"/>
</dbReference>
<feature type="region of interest" description="Disordered" evidence="3">
    <location>
        <begin position="754"/>
        <end position="786"/>
    </location>
</feature>
<dbReference type="STRING" id="7998.ENSIPUP00000002489"/>
<feature type="compositionally biased region" description="Basic residues" evidence="3">
    <location>
        <begin position="274"/>
        <end position="283"/>
    </location>
</feature>
<name>A0A2D0RU86_ICTPU</name>
<feature type="region of interest" description="Disordered" evidence="3">
    <location>
        <begin position="338"/>
        <end position="405"/>
    </location>
</feature>
<feature type="compositionally biased region" description="Polar residues" evidence="3">
    <location>
        <begin position="460"/>
        <end position="470"/>
    </location>
</feature>
<reference evidence="7" key="2">
    <citation type="submission" date="2025-08" db="UniProtKB">
        <authorList>
            <consortium name="RefSeq"/>
        </authorList>
    </citation>
    <scope>IDENTIFICATION</scope>
    <source>
        <tissue evidence="7">Blood</tissue>
    </source>
</reference>
<dbReference type="KEGG" id="ipu:108270963"/>
<evidence type="ECO:0000256" key="3">
    <source>
        <dbReference type="SAM" id="MobiDB-lite"/>
    </source>
</evidence>
<feature type="compositionally biased region" description="Low complexity" evidence="3">
    <location>
        <begin position="773"/>
        <end position="782"/>
    </location>
</feature>
<dbReference type="PANTHER" id="PTHR13280">
    <property type="entry name" value="PHOSPHOFURIN ACIDIC CLUSTER SORTING PROTEIN"/>
    <property type="match status" value="1"/>
</dbReference>
<dbReference type="Pfam" id="PF10254">
    <property type="entry name" value="Pacs-1"/>
    <property type="match status" value="1"/>
</dbReference>
<protein>
    <submittedName>
        <fullName evidence="7">Phosphofurin acidic cluster sorting protein 2 isoform X1</fullName>
    </submittedName>
</protein>
<comment type="similarity">
    <text evidence="1">Belongs to the PACS family.</text>
</comment>
<evidence type="ECO:0000256" key="1">
    <source>
        <dbReference type="ARBA" id="ARBA00008590"/>
    </source>
</evidence>
<feature type="compositionally biased region" description="Acidic residues" evidence="3">
    <location>
        <begin position="239"/>
        <end position="256"/>
    </location>
</feature>
<dbReference type="OMA" id="AKNQNTM"/>
<reference evidence="6" key="1">
    <citation type="journal article" date="2016" name="Nat. Commun.">
        <title>The channel catfish genome sequence provides insights into the evolution of scale formation in teleosts.</title>
        <authorList>
            <person name="Liu Z."/>
            <person name="Liu S."/>
            <person name="Yao J."/>
            <person name="Bao L."/>
            <person name="Zhang J."/>
            <person name="Li Y."/>
            <person name="Jiang C."/>
            <person name="Sun L."/>
            <person name="Wang R."/>
            <person name="Zhang Y."/>
            <person name="Zhou T."/>
            <person name="Zeng Q."/>
            <person name="Fu Q."/>
            <person name="Gao S."/>
            <person name="Li N."/>
            <person name="Koren S."/>
            <person name="Jiang Y."/>
            <person name="Zimin A."/>
            <person name="Xu P."/>
            <person name="Phillippy A.M."/>
            <person name="Geng X."/>
            <person name="Song L."/>
            <person name="Sun F."/>
            <person name="Li C."/>
            <person name="Wang X."/>
            <person name="Chen A."/>
            <person name="Jin Y."/>
            <person name="Yuan Z."/>
            <person name="Yang Y."/>
            <person name="Tan S."/>
            <person name="Peatman E."/>
            <person name="Lu J."/>
            <person name="Qin Z."/>
            <person name="Dunham R."/>
            <person name="Li Z."/>
            <person name="Sonstegard T."/>
            <person name="Feng J."/>
            <person name="Danzmann R.G."/>
            <person name="Schroeder S."/>
            <person name="Scheffler B."/>
            <person name="Duke M.V."/>
            <person name="Ballard L."/>
            <person name="Kucuktas H."/>
            <person name="Kaltenboeck L."/>
            <person name="Liu H."/>
            <person name="Armbruster J."/>
            <person name="Xie Y."/>
            <person name="Kirby M.L."/>
            <person name="Tian Y."/>
            <person name="Flanagan M.E."/>
            <person name="Mu W."/>
            <person name="Waldbieser G.C."/>
        </authorList>
    </citation>
    <scope>NUCLEOTIDE SEQUENCE [LARGE SCALE GENOMIC DNA]</scope>
    <source>
        <strain evidence="6">SDA103</strain>
    </source>
</reference>
<feature type="domain" description="Phosphofurin acidic cluster sorting protein 1/2 N-terminal C2" evidence="5">
    <location>
        <begin position="56"/>
        <end position="185"/>
    </location>
</feature>
<accession>A0A2D0RU86</accession>
<dbReference type="Pfam" id="PF25332">
    <property type="entry name" value="C2_PACS_N"/>
    <property type="match status" value="1"/>
</dbReference>
<dbReference type="InterPro" id="IPR019381">
    <property type="entry name" value="PACS1/2_C"/>
</dbReference>
<proteinExistence type="inferred from homology"/>
<feature type="compositionally biased region" description="Polar residues" evidence="3">
    <location>
        <begin position="490"/>
        <end position="511"/>
    </location>
</feature>
<keyword evidence="2" id="KW-0597">Phosphoprotein</keyword>
<dbReference type="Proteomes" id="UP000221080">
    <property type="component" value="Chromosome 10"/>
</dbReference>
<feature type="region of interest" description="Disordered" evidence="3">
    <location>
        <begin position="460"/>
        <end position="513"/>
    </location>
</feature>
<dbReference type="AlphaFoldDB" id="A0A2D0RU86"/>
<feature type="region of interest" description="Disordered" evidence="3">
    <location>
        <begin position="212"/>
        <end position="286"/>
    </location>
</feature>
<dbReference type="GO" id="GO:0044325">
    <property type="term" value="F:transmembrane transporter binding"/>
    <property type="evidence" value="ECO:0007669"/>
    <property type="project" value="TreeGrafter"/>
</dbReference>
<evidence type="ECO:0000259" key="4">
    <source>
        <dbReference type="Pfam" id="PF10254"/>
    </source>
</evidence>
<dbReference type="InterPro" id="IPR057541">
    <property type="entry name" value="PACS1/2_N"/>
</dbReference>
<dbReference type="OrthoDB" id="28829at2759"/>
<dbReference type="GO" id="GO:0072659">
    <property type="term" value="P:protein localization to plasma membrane"/>
    <property type="evidence" value="ECO:0007669"/>
    <property type="project" value="TreeGrafter"/>
</dbReference>